<dbReference type="PANTHER" id="PTHR46018:SF7">
    <property type="entry name" value="RIBONUCLEASE Z"/>
    <property type="match status" value="1"/>
</dbReference>
<feature type="binding site" evidence="8">
    <location>
        <position position="270"/>
    </location>
    <ligand>
        <name>Zn(2+)</name>
        <dbReference type="ChEBI" id="CHEBI:29105"/>
        <label>2</label>
        <note>catalytic</note>
    </ligand>
</feature>
<name>A0A7C4L0N5_9CHLR</name>
<feature type="binding site" evidence="8">
    <location>
        <position position="63"/>
    </location>
    <ligand>
        <name>Zn(2+)</name>
        <dbReference type="ChEBI" id="CHEBI:29105"/>
        <label>1</label>
        <note>catalytic</note>
    </ligand>
</feature>
<dbReference type="SUPFAM" id="SSF56281">
    <property type="entry name" value="Metallo-hydrolase/oxidoreductase"/>
    <property type="match status" value="1"/>
</dbReference>
<feature type="binding site" evidence="8">
    <location>
        <position position="212"/>
    </location>
    <ligand>
        <name>Zn(2+)</name>
        <dbReference type="ChEBI" id="CHEBI:29105"/>
        <label>1</label>
        <note>catalytic</note>
    </ligand>
</feature>
<dbReference type="Gene3D" id="3.60.15.10">
    <property type="entry name" value="Ribonuclease Z/Hydroxyacylglutathione hydrolase-like"/>
    <property type="match status" value="1"/>
</dbReference>
<comment type="catalytic activity">
    <reaction evidence="8">
        <text>Endonucleolytic cleavage of RNA, removing extra 3' nucleotides from tRNA precursor, generating 3' termini of tRNAs. A 3'-hydroxy group is left at the tRNA terminus and a 5'-phosphoryl group is left at the trailer molecule.</text>
        <dbReference type="EC" id="3.1.26.11"/>
    </reaction>
</comment>
<feature type="domain" description="Metallo-beta-lactamase" evidence="9">
    <location>
        <begin position="19"/>
        <end position="196"/>
    </location>
</feature>
<gene>
    <name evidence="8" type="primary">rnz</name>
    <name evidence="10" type="ORF">ENT17_10300</name>
</gene>
<dbReference type="AlphaFoldDB" id="A0A7C4L0N5"/>
<keyword evidence="4 8" id="KW-0479">Metal-binding</keyword>
<sequence>MFEIIFLGTSASAPSVRRNLPALVVKKDEHRFLIDCGEGTQRQILQSGIGFKNLNRILLTHGHLDHILGLAGLISTFMRWESIDELEIIGTRSALDRVYDLIYGVVLRGAEPPMPLHLRVVQPGLIFEAEDFTIQAFSVSHRGAESLGYLFEEKGRRPFLPEKAEELGIPNGPLRRDLVAGQAVTLEDGRIILPEMVLGEFRPGTRLAIIGDVGDPDNLIEIVRGVDALVIEATYLEEEAEMARHFGHMTARRSAELAREAEVRQLILTHVSRRYREKDILAESQPIFENTVVARDFDVFQIRRASP</sequence>
<proteinExistence type="inferred from homology"/>
<keyword evidence="3 8" id="KW-0540">Nuclease</keyword>
<dbReference type="GO" id="GO:0042781">
    <property type="term" value="F:3'-tRNA processing endoribonuclease activity"/>
    <property type="evidence" value="ECO:0007669"/>
    <property type="project" value="UniProtKB-UniRule"/>
</dbReference>
<protein>
    <recommendedName>
        <fullName evidence="8">Ribonuclease Z</fullName>
        <shortName evidence="8">RNase Z</shortName>
        <ecNumber evidence="8">3.1.26.11</ecNumber>
    </recommendedName>
    <alternativeName>
        <fullName evidence="8">tRNA 3 endonuclease</fullName>
    </alternativeName>
    <alternativeName>
        <fullName evidence="8">tRNase Z</fullName>
    </alternativeName>
</protein>
<feature type="binding site" evidence="8">
    <location>
        <position position="61"/>
    </location>
    <ligand>
        <name>Zn(2+)</name>
        <dbReference type="ChEBI" id="CHEBI:29105"/>
        <label>1</label>
        <note>catalytic</note>
    </ligand>
</feature>
<feature type="active site" description="Proton acceptor" evidence="8">
    <location>
        <position position="65"/>
    </location>
</feature>
<evidence type="ECO:0000256" key="5">
    <source>
        <dbReference type="ARBA" id="ARBA00022759"/>
    </source>
</evidence>
<feature type="binding site" evidence="8">
    <location>
        <position position="212"/>
    </location>
    <ligand>
        <name>Zn(2+)</name>
        <dbReference type="ChEBI" id="CHEBI:29105"/>
        <label>2</label>
        <note>catalytic</note>
    </ligand>
</feature>
<dbReference type="Pfam" id="PF23023">
    <property type="entry name" value="Anti-Pycsar_Apyc1"/>
    <property type="match status" value="1"/>
</dbReference>
<dbReference type="Pfam" id="PF12706">
    <property type="entry name" value="Lactamase_B_2"/>
    <property type="match status" value="1"/>
</dbReference>
<dbReference type="NCBIfam" id="NF000801">
    <property type="entry name" value="PRK00055.1-3"/>
    <property type="match status" value="1"/>
</dbReference>
<dbReference type="CDD" id="cd07717">
    <property type="entry name" value="RNaseZ_ZiPD-like_MBL-fold"/>
    <property type="match status" value="1"/>
</dbReference>
<dbReference type="EMBL" id="DSXR01000103">
    <property type="protein sequence ID" value="HGS87997.1"/>
    <property type="molecule type" value="Genomic_DNA"/>
</dbReference>
<comment type="similarity">
    <text evidence="8">Belongs to the RNase Z family.</text>
</comment>
<evidence type="ECO:0000313" key="10">
    <source>
        <dbReference type="EMBL" id="HGS87997.1"/>
    </source>
</evidence>
<keyword evidence="5 8" id="KW-0255">Endonuclease</keyword>
<feature type="binding site" evidence="8">
    <location>
        <position position="65"/>
    </location>
    <ligand>
        <name>Zn(2+)</name>
        <dbReference type="ChEBI" id="CHEBI:29105"/>
        <label>2</label>
        <note>catalytic</note>
    </ligand>
</feature>
<comment type="function">
    <text evidence="8">Zinc phosphodiesterase, which displays some tRNA 3'-processing endonuclease activity. Probably involved in tRNA maturation, by removing a 3'-trailer from precursor tRNA.</text>
</comment>
<evidence type="ECO:0000256" key="1">
    <source>
        <dbReference type="ARBA" id="ARBA00011738"/>
    </source>
</evidence>
<dbReference type="HAMAP" id="MF_01818">
    <property type="entry name" value="RNase_Z_BN"/>
    <property type="match status" value="1"/>
</dbReference>
<evidence type="ECO:0000256" key="7">
    <source>
        <dbReference type="ARBA" id="ARBA00022833"/>
    </source>
</evidence>
<dbReference type="SMART" id="SM00849">
    <property type="entry name" value="Lactamase_B"/>
    <property type="match status" value="1"/>
</dbReference>
<dbReference type="EC" id="3.1.26.11" evidence="8"/>
<keyword evidence="2 8" id="KW-0819">tRNA processing</keyword>
<evidence type="ECO:0000259" key="9">
    <source>
        <dbReference type="SMART" id="SM00849"/>
    </source>
</evidence>
<reference evidence="10" key="1">
    <citation type="journal article" date="2020" name="mSystems">
        <title>Genome- and Community-Level Interaction Insights into Carbon Utilization and Element Cycling Functions of Hydrothermarchaeota in Hydrothermal Sediment.</title>
        <authorList>
            <person name="Zhou Z."/>
            <person name="Liu Y."/>
            <person name="Xu W."/>
            <person name="Pan J."/>
            <person name="Luo Z.H."/>
            <person name="Li M."/>
        </authorList>
    </citation>
    <scope>NUCLEOTIDE SEQUENCE [LARGE SCALE GENOMIC DNA]</scope>
    <source>
        <strain evidence="10">SpSt-556</strain>
    </source>
</reference>
<keyword evidence="7 8" id="KW-0862">Zinc</keyword>
<comment type="caution">
    <text evidence="10">The sequence shown here is derived from an EMBL/GenBank/DDBJ whole genome shotgun (WGS) entry which is preliminary data.</text>
</comment>
<feature type="binding site" evidence="8">
    <location>
        <position position="141"/>
    </location>
    <ligand>
        <name>Zn(2+)</name>
        <dbReference type="ChEBI" id="CHEBI:29105"/>
        <label>1</label>
        <note>catalytic</note>
    </ligand>
</feature>
<evidence type="ECO:0000256" key="2">
    <source>
        <dbReference type="ARBA" id="ARBA00022694"/>
    </source>
</evidence>
<dbReference type="InterPro" id="IPR036866">
    <property type="entry name" value="RibonucZ/Hydroxyglut_hydro"/>
</dbReference>
<comment type="subunit">
    <text evidence="1 8">Homodimer.</text>
</comment>
<evidence type="ECO:0000256" key="8">
    <source>
        <dbReference type="HAMAP-Rule" id="MF_01818"/>
    </source>
</evidence>
<dbReference type="GO" id="GO:0008270">
    <property type="term" value="F:zinc ion binding"/>
    <property type="evidence" value="ECO:0007669"/>
    <property type="project" value="UniProtKB-UniRule"/>
</dbReference>
<feature type="binding site" evidence="8">
    <location>
        <position position="66"/>
    </location>
    <ligand>
        <name>Zn(2+)</name>
        <dbReference type="ChEBI" id="CHEBI:29105"/>
        <label>2</label>
        <note>catalytic</note>
    </ligand>
</feature>
<dbReference type="PANTHER" id="PTHR46018">
    <property type="entry name" value="ZINC PHOSPHODIESTERASE ELAC PROTEIN 1"/>
    <property type="match status" value="1"/>
</dbReference>
<evidence type="ECO:0000256" key="3">
    <source>
        <dbReference type="ARBA" id="ARBA00022722"/>
    </source>
</evidence>
<keyword evidence="6 8" id="KW-0378">Hydrolase</keyword>
<dbReference type="InterPro" id="IPR001279">
    <property type="entry name" value="Metallo-B-lactamas"/>
</dbReference>
<dbReference type="InterPro" id="IPR013471">
    <property type="entry name" value="RNase_Z/BN"/>
</dbReference>
<evidence type="ECO:0000256" key="4">
    <source>
        <dbReference type="ARBA" id="ARBA00022723"/>
    </source>
</evidence>
<evidence type="ECO:0000256" key="6">
    <source>
        <dbReference type="ARBA" id="ARBA00022801"/>
    </source>
</evidence>
<comment type="cofactor">
    <cofactor evidence="8">
        <name>Zn(2+)</name>
        <dbReference type="ChEBI" id="CHEBI:29105"/>
    </cofactor>
    <text evidence="8">Binds 2 Zn(2+) ions.</text>
</comment>
<accession>A0A7C4L0N5</accession>
<organism evidence="10">
    <name type="scientific">Bellilinea caldifistulae</name>
    <dbReference type="NCBI Taxonomy" id="360411"/>
    <lineage>
        <taxon>Bacteria</taxon>
        <taxon>Bacillati</taxon>
        <taxon>Chloroflexota</taxon>
        <taxon>Anaerolineae</taxon>
        <taxon>Anaerolineales</taxon>
        <taxon>Anaerolineaceae</taxon>
        <taxon>Bellilinea</taxon>
    </lineage>
</organism>